<feature type="transmembrane region" description="Helical" evidence="1">
    <location>
        <begin position="104"/>
        <end position="137"/>
    </location>
</feature>
<dbReference type="RefSeq" id="WP_193122173.1">
    <property type="nucleotide sequence ID" value="NZ_JADBGI010000009.1"/>
</dbReference>
<gene>
    <name evidence="2" type="ORF">IDM40_12690</name>
</gene>
<feature type="transmembrane region" description="Helical" evidence="1">
    <location>
        <begin position="157"/>
        <end position="176"/>
    </location>
</feature>
<reference evidence="2 3" key="1">
    <citation type="submission" date="2020-09" db="EMBL/GenBank/DDBJ databases">
        <title>Diversity and distribution of actinomycetes associated with coral in the coast of Hainan.</title>
        <authorList>
            <person name="Li F."/>
        </authorList>
    </citation>
    <scope>NUCLEOTIDE SEQUENCE [LARGE SCALE GENOMIC DNA]</scope>
    <source>
        <strain evidence="2 3">HNM0947</strain>
    </source>
</reference>
<organism evidence="2 3">
    <name type="scientific">Nocardiopsis coralli</name>
    <dbReference type="NCBI Taxonomy" id="2772213"/>
    <lineage>
        <taxon>Bacteria</taxon>
        <taxon>Bacillati</taxon>
        <taxon>Actinomycetota</taxon>
        <taxon>Actinomycetes</taxon>
        <taxon>Streptosporangiales</taxon>
        <taxon>Nocardiopsidaceae</taxon>
        <taxon>Nocardiopsis</taxon>
    </lineage>
</organism>
<evidence type="ECO:0000256" key="1">
    <source>
        <dbReference type="SAM" id="Phobius"/>
    </source>
</evidence>
<feature type="transmembrane region" description="Helical" evidence="1">
    <location>
        <begin position="333"/>
        <end position="354"/>
    </location>
</feature>
<name>A0ABR9P6T5_9ACTN</name>
<evidence type="ECO:0000313" key="2">
    <source>
        <dbReference type="EMBL" id="MBE2999557.1"/>
    </source>
</evidence>
<keyword evidence="3" id="KW-1185">Reference proteome</keyword>
<feature type="transmembrane region" description="Helical" evidence="1">
    <location>
        <begin position="211"/>
        <end position="232"/>
    </location>
</feature>
<sequence>MTAHPHHTPTRPTTHRRAARAFALAALAWSAGTTLIALLWATGALALPRNGPEQALRTGDLLSLLPATTSSATVLALGASATALATALLWGLRTHRTAPVRTGAAGGWVLAGLAALVLVHGGLLPILGYLPVVLLAGWAVPGLWAAAAQTLTAPETLLLLHFLLGAGLWAGTALTATRTHRHTCTRCGRGPHWSPEHEHTTRERARRTGRWAVGIAIASALAYPALRIPWIFGHYPDFTAHQAQQLAATEGTTVIGLGLASAALAGAALMLGLVQTWGTRLPAPVPFLGGRRIPISLAVVPAAVVALALFGLGRATVMTLLLTGPSQAPLHETAFALTALWGAALAVAACAYALRRRGVCGTCNRGLPESAPARA</sequence>
<feature type="transmembrane region" description="Helical" evidence="1">
    <location>
        <begin position="67"/>
        <end position="92"/>
    </location>
</feature>
<keyword evidence="1" id="KW-0472">Membrane</keyword>
<accession>A0ABR9P6T5</accession>
<feature type="transmembrane region" description="Helical" evidence="1">
    <location>
        <begin position="252"/>
        <end position="274"/>
    </location>
</feature>
<feature type="transmembrane region" description="Helical" evidence="1">
    <location>
        <begin position="295"/>
        <end position="313"/>
    </location>
</feature>
<keyword evidence="1" id="KW-0812">Transmembrane</keyword>
<dbReference type="Proteomes" id="UP000806528">
    <property type="component" value="Unassembled WGS sequence"/>
</dbReference>
<comment type="caution">
    <text evidence="2">The sequence shown here is derived from an EMBL/GenBank/DDBJ whole genome shotgun (WGS) entry which is preliminary data.</text>
</comment>
<keyword evidence="1" id="KW-1133">Transmembrane helix</keyword>
<protein>
    <submittedName>
        <fullName evidence="2">Uncharacterized protein</fullName>
    </submittedName>
</protein>
<feature type="transmembrane region" description="Helical" evidence="1">
    <location>
        <begin position="21"/>
        <end position="47"/>
    </location>
</feature>
<dbReference type="EMBL" id="JADBGI010000009">
    <property type="protein sequence ID" value="MBE2999557.1"/>
    <property type="molecule type" value="Genomic_DNA"/>
</dbReference>
<evidence type="ECO:0000313" key="3">
    <source>
        <dbReference type="Proteomes" id="UP000806528"/>
    </source>
</evidence>
<proteinExistence type="predicted"/>